<keyword evidence="5 6" id="KW-0592">Phosphate transport</keyword>
<dbReference type="InterPro" id="IPR026022">
    <property type="entry name" value="PhoU_dom"/>
</dbReference>
<dbReference type="GO" id="GO:0006817">
    <property type="term" value="P:phosphate ion transport"/>
    <property type="evidence" value="ECO:0007669"/>
    <property type="project" value="UniProtKB-KW"/>
</dbReference>
<dbReference type="PIRSF" id="PIRSF003107">
    <property type="entry name" value="PhoU"/>
    <property type="match status" value="1"/>
</dbReference>
<comment type="function">
    <text evidence="6">Plays a role in the regulation of phosphate uptake.</text>
</comment>
<evidence type="ECO:0000256" key="1">
    <source>
        <dbReference type="ARBA" id="ARBA00004496"/>
    </source>
</evidence>
<dbReference type="GO" id="GO:0030643">
    <property type="term" value="P:intracellular phosphate ion homeostasis"/>
    <property type="evidence" value="ECO:0007669"/>
    <property type="project" value="InterPro"/>
</dbReference>
<dbReference type="NCBIfam" id="TIGR02135">
    <property type="entry name" value="phoU_full"/>
    <property type="match status" value="1"/>
</dbReference>
<dbReference type="PANTHER" id="PTHR42930">
    <property type="entry name" value="PHOSPHATE-SPECIFIC TRANSPORT SYSTEM ACCESSORY PROTEIN PHOU"/>
    <property type="match status" value="1"/>
</dbReference>
<evidence type="ECO:0000256" key="2">
    <source>
        <dbReference type="ARBA" id="ARBA00008107"/>
    </source>
</evidence>
<dbReference type="FunFam" id="1.20.58.220:FF:000001">
    <property type="entry name" value="Phosphate-specific transport system accessory protein PhoU"/>
    <property type="match status" value="1"/>
</dbReference>
<dbReference type="Proteomes" id="UP000218767">
    <property type="component" value="Unassembled WGS sequence"/>
</dbReference>
<evidence type="ECO:0000313" key="9">
    <source>
        <dbReference type="Proteomes" id="UP000218767"/>
    </source>
</evidence>
<evidence type="ECO:0000313" key="8">
    <source>
        <dbReference type="EMBL" id="PCI77751.1"/>
    </source>
</evidence>
<evidence type="ECO:0000256" key="3">
    <source>
        <dbReference type="ARBA" id="ARBA00022448"/>
    </source>
</evidence>
<dbReference type="AlphaFoldDB" id="A0A2A4X614"/>
<comment type="subunit">
    <text evidence="6">Homodimer.</text>
</comment>
<comment type="caution">
    <text evidence="8">The sequence shown here is derived from an EMBL/GenBank/DDBJ whole genome shotgun (WGS) entry which is preliminary data.</text>
</comment>
<sequence length="241" mass="26966">MNPQAEGHGDHISKQFNSELEDVKNQLLEMGGAVEQQLADALVSMTSADTGIAAEVLVQEDLIDAMEIKIDEECNLILARRQPAARDLRLVLTIIKTVRDLERIGDESSKIARMAIKLSEDGDYPEGIVEFRHLGDRVARMLNLTLDAFARYDVKSALEIAHDDLVVDNEYGSAMRSLITYMMEDPRSISRMLNLLWALRALERIGDHAKNISEHVIYLVKGMDVRHAPLANIADQLSESD</sequence>
<feature type="domain" description="PhoU" evidence="7">
    <location>
        <begin position="27"/>
        <end position="114"/>
    </location>
</feature>
<reference evidence="9" key="1">
    <citation type="submission" date="2017-08" db="EMBL/GenBank/DDBJ databases">
        <title>A dynamic microbial community with high functional redundancy inhabits the cold, oxic subseafloor aquifer.</title>
        <authorList>
            <person name="Tully B.J."/>
            <person name="Wheat C.G."/>
            <person name="Glazer B.T."/>
            <person name="Huber J.A."/>
        </authorList>
    </citation>
    <scope>NUCLEOTIDE SEQUENCE [LARGE SCALE GENOMIC DNA]</scope>
</reference>
<evidence type="ECO:0000259" key="7">
    <source>
        <dbReference type="Pfam" id="PF01895"/>
    </source>
</evidence>
<dbReference type="EMBL" id="NVUL01000043">
    <property type="protein sequence ID" value="PCI77751.1"/>
    <property type="molecule type" value="Genomic_DNA"/>
</dbReference>
<dbReference type="InterPro" id="IPR028366">
    <property type="entry name" value="PhoU"/>
</dbReference>
<evidence type="ECO:0000256" key="4">
    <source>
        <dbReference type="ARBA" id="ARBA00022490"/>
    </source>
</evidence>
<dbReference type="SUPFAM" id="SSF109755">
    <property type="entry name" value="PhoU-like"/>
    <property type="match status" value="1"/>
</dbReference>
<protein>
    <recommendedName>
        <fullName evidence="6">Phosphate-specific transport system accessory protein PhoU</fullName>
    </recommendedName>
</protein>
<gene>
    <name evidence="8" type="primary">phoU</name>
    <name evidence="8" type="ORF">COB20_07505</name>
</gene>
<name>A0A2A4X614_9GAMM</name>
<dbReference type="GO" id="GO:0005737">
    <property type="term" value="C:cytoplasm"/>
    <property type="evidence" value="ECO:0007669"/>
    <property type="project" value="UniProtKB-SubCell"/>
</dbReference>
<dbReference type="PANTHER" id="PTHR42930:SF3">
    <property type="entry name" value="PHOSPHATE-SPECIFIC TRANSPORT SYSTEM ACCESSORY PROTEIN PHOU"/>
    <property type="match status" value="1"/>
</dbReference>
<evidence type="ECO:0000256" key="5">
    <source>
        <dbReference type="ARBA" id="ARBA00022592"/>
    </source>
</evidence>
<keyword evidence="3 6" id="KW-0813">Transport</keyword>
<organism evidence="8 9">
    <name type="scientific">SAR86 cluster bacterium</name>
    <dbReference type="NCBI Taxonomy" id="2030880"/>
    <lineage>
        <taxon>Bacteria</taxon>
        <taxon>Pseudomonadati</taxon>
        <taxon>Pseudomonadota</taxon>
        <taxon>Gammaproteobacteria</taxon>
        <taxon>SAR86 cluster</taxon>
    </lineage>
</organism>
<evidence type="ECO:0000256" key="6">
    <source>
        <dbReference type="PIRNR" id="PIRNR003107"/>
    </source>
</evidence>
<feature type="domain" description="PhoU" evidence="7">
    <location>
        <begin position="132"/>
        <end position="215"/>
    </location>
</feature>
<comment type="similarity">
    <text evidence="2 6">Belongs to the PhoU family.</text>
</comment>
<proteinExistence type="inferred from homology"/>
<dbReference type="GO" id="GO:0045936">
    <property type="term" value="P:negative regulation of phosphate metabolic process"/>
    <property type="evidence" value="ECO:0007669"/>
    <property type="project" value="InterPro"/>
</dbReference>
<keyword evidence="4 6" id="KW-0963">Cytoplasm</keyword>
<dbReference type="Pfam" id="PF01895">
    <property type="entry name" value="PhoU"/>
    <property type="match status" value="2"/>
</dbReference>
<comment type="subcellular location">
    <subcellularLocation>
        <location evidence="1 6">Cytoplasm</location>
    </subcellularLocation>
</comment>
<dbReference type="Gene3D" id="1.20.58.220">
    <property type="entry name" value="Phosphate transport system protein phou homolog 2, domain 2"/>
    <property type="match status" value="2"/>
</dbReference>
<dbReference type="InterPro" id="IPR038078">
    <property type="entry name" value="PhoU-like_sf"/>
</dbReference>
<accession>A0A2A4X614</accession>
<dbReference type="FunFam" id="1.20.58.220:FF:000002">
    <property type="entry name" value="Phosphate-specific transport system accessory protein PhoU"/>
    <property type="match status" value="1"/>
</dbReference>